<protein>
    <recommendedName>
        <fullName evidence="2">Carboxylesterase type B domain-containing protein</fullName>
    </recommendedName>
</protein>
<gene>
    <name evidence="3" type="ORF">FSP39_005915</name>
</gene>
<dbReference type="PANTHER" id="PTHR43903">
    <property type="entry name" value="NEUROLIGIN"/>
    <property type="match status" value="1"/>
</dbReference>
<reference evidence="3" key="1">
    <citation type="submission" date="2019-08" db="EMBL/GenBank/DDBJ databases">
        <title>The improved chromosome-level genome for the pearl oyster Pinctada fucata martensii using PacBio sequencing and Hi-C.</title>
        <authorList>
            <person name="Zheng Z."/>
        </authorList>
    </citation>
    <scope>NUCLEOTIDE SEQUENCE</scope>
    <source>
        <strain evidence="3">ZZ-2019</strain>
        <tissue evidence="3">Adductor muscle</tissue>
    </source>
</reference>
<dbReference type="AlphaFoldDB" id="A0AA89BYU0"/>
<evidence type="ECO:0000313" key="4">
    <source>
        <dbReference type="Proteomes" id="UP001186944"/>
    </source>
</evidence>
<accession>A0AA89BYU0</accession>
<dbReference type="SUPFAM" id="SSF53474">
    <property type="entry name" value="alpha/beta-Hydrolases"/>
    <property type="match status" value="1"/>
</dbReference>
<dbReference type="InterPro" id="IPR051093">
    <property type="entry name" value="Neuroligin/BSAL"/>
</dbReference>
<keyword evidence="4" id="KW-1185">Reference proteome</keyword>
<evidence type="ECO:0000313" key="3">
    <source>
        <dbReference type="EMBL" id="KAK3101730.1"/>
    </source>
</evidence>
<sequence>MKPLEFGPWGVVFNATTYGPSCMQSIWSNSRRLIPNTNISEDCLQLNIYVPRKIAPASKYAVMVYVHGGSFVQGQGTSFDGSLLALRGDIIVVTINYRLNVFGYLSTDDPRVKGNIGLYDQQMAFRWVNANIADYGGDQRRITIFGHSAGSLSVTLHAMLPQNMGLFQRVIGQSGSGLEPSIVSTIATKNSSLEIAIVLGCAPNNMSVDIQCMQSISADDLFTAYRKVKQRPKLFYSQHGNFYPVIDDELIHADLIQRLHKPYTPEARILHSVDLMIGSVEGEGGWIYWSLWEKQKEWNINPSVGIDKNVFCNRVIPGIVREKYENCTSIMHSICKEYSSNVSIANQTQMMSDMVSDMEVVAPTILLLDLHSITSGKSSYQYLFSHLPAWELDSWRPAWLKGPNHGSEVTFVAGLDWYPSTVKISPEERALSDRMMDFWSQFAKTGNPNGSNSKETWPSYTLGDRKYLDFDLNDSVGAYLHGEKIPLWNRVIPEELRTCIQERGTKHKVDQLIIFGNDECIMSQSYV</sequence>
<dbReference type="Proteomes" id="UP001186944">
    <property type="component" value="Unassembled WGS sequence"/>
</dbReference>
<dbReference type="Pfam" id="PF00135">
    <property type="entry name" value="COesterase"/>
    <property type="match status" value="1"/>
</dbReference>
<dbReference type="InterPro" id="IPR002018">
    <property type="entry name" value="CarbesteraseB"/>
</dbReference>
<dbReference type="EMBL" id="VSWD01000005">
    <property type="protein sequence ID" value="KAK3101730.1"/>
    <property type="molecule type" value="Genomic_DNA"/>
</dbReference>
<organism evidence="3 4">
    <name type="scientific">Pinctada imbricata</name>
    <name type="common">Atlantic pearl-oyster</name>
    <name type="synonym">Pinctada martensii</name>
    <dbReference type="NCBI Taxonomy" id="66713"/>
    <lineage>
        <taxon>Eukaryota</taxon>
        <taxon>Metazoa</taxon>
        <taxon>Spiralia</taxon>
        <taxon>Lophotrochozoa</taxon>
        <taxon>Mollusca</taxon>
        <taxon>Bivalvia</taxon>
        <taxon>Autobranchia</taxon>
        <taxon>Pteriomorphia</taxon>
        <taxon>Pterioida</taxon>
        <taxon>Pterioidea</taxon>
        <taxon>Pteriidae</taxon>
        <taxon>Pinctada</taxon>
    </lineage>
</organism>
<dbReference type="InterPro" id="IPR029058">
    <property type="entry name" value="AB_hydrolase_fold"/>
</dbReference>
<name>A0AA89BYU0_PINIB</name>
<evidence type="ECO:0000259" key="2">
    <source>
        <dbReference type="Pfam" id="PF00135"/>
    </source>
</evidence>
<comment type="similarity">
    <text evidence="1">Belongs to the type-B carboxylesterase/lipase family.</text>
</comment>
<proteinExistence type="inferred from homology"/>
<feature type="domain" description="Carboxylesterase type B" evidence="2">
    <location>
        <begin position="3"/>
        <end position="486"/>
    </location>
</feature>
<evidence type="ECO:0000256" key="1">
    <source>
        <dbReference type="ARBA" id="ARBA00005964"/>
    </source>
</evidence>
<dbReference type="Gene3D" id="3.40.50.1820">
    <property type="entry name" value="alpha/beta hydrolase"/>
    <property type="match status" value="1"/>
</dbReference>
<comment type="caution">
    <text evidence="3">The sequence shown here is derived from an EMBL/GenBank/DDBJ whole genome shotgun (WGS) entry which is preliminary data.</text>
</comment>